<keyword evidence="1" id="KW-0732">Signal</keyword>
<feature type="signal peptide" evidence="1">
    <location>
        <begin position="1"/>
        <end position="22"/>
    </location>
</feature>
<gene>
    <name evidence="2" type="ORF">K432DRAFT_421326</name>
</gene>
<protein>
    <submittedName>
        <fullName evidence="2">Uncharacterized protein</fullName>
    </submittedName>
</protein>
<evidence type="ECO:0000256" key="1">
    <source>
        <dbReference type="SAM" id="SignalP"/>
    </source>
</evidence>
<sequence>MPSYPVSSSLLLLILLSTLASAFPAPTPLPKSGYIHPRFLPPPDPRTCIPPLVLCDRACCSPGSTCASTGFCIPPKNPAPPRIWITYTNTAPHSPSLITVHGSGFVDGGDVWIQDANMVNEWAAYGFEGPDFEFATGVQDCSRDGRTTLTTSEVSGWVEAWDRKSDSNLPRIPVRVGAGGTCPQVIMVKAPLWERDI</sequence>
<dbReference type="Proteomes" id="UP000250266">
    <property type="component" value="Unassembled WGS sequence"/>
</dbReference>
<dbReference type="EMBL" id="KV744810">
    <property type="protein sequence ID" value="OCK85998.1"/>
    <property type="molecule type" value="Genomic_DNA"/>
</dbReference>
<reference evidence="2 3" key="1">
    <citation type="journal article" date="2016" name="Nat. Commun.">
        <title>Ectomycorrhizal ecology is imprinted in the genome of the dominant symbiotic fungus Cenococcum geophilum.</title>
        <authorList>
            <consortium name="DOE Joint Genome Institute"/>
            <person name="Peter M."/>
            <person name="Kohler A."/>
            <person name="Ohm R.A."/>
            <person name="Kuo A."/>
            <person name="Krutzmann J."/>
            <person name="Morin E."/>
            <person name="Arend M."/>
            <person name="Barry K.W."/>
            <person name="Binder M."/>
            <person name="Choi C."/>
            <person name="Clum A."/>
            <person name="Copeland A."/>
            <person name="Grisel N."/>
            <person name="Haridas S."/>
            <person name="Kipfer T."/>
            <person name="LaButti K."/>
            <person name="Lindquist E."/>
            <person name="Lipzen A."/>
            <person name="Maire R."/>
            <person name="Meier B."/>
            <person name="Mihaltcheva S."/>
            <person name="Molinier V."/>
            <person name="Murat C."/>
            <person name="Poggeler S."/>
            <person name="Quandt C.A."/>
            <person name="Sperisen C."/>
            <person name="Tritt A."/>
            <person name="Tisserant E."/>
            <person name="Crous P.W."/>
            <person name="Henrissat B."/>
            <person name="Nehls U."/>
            <person name="Egli S."/>
            <person name="Spatafora J.W."/>
            <person name="Grigoriev I.V."/>
            <person name="Martin F.M."/>
        </authorList>
    </citation>
    <scope>NUCLEOTIDE SEQUENCE [LARGE SCALE GENOMIC DNA]</scope>
    <source>
        <strain evidence="2 3">CBS 459.81</strain>
    </source>
</reference>
<keyword evidence="3" id="KW-1185">Reference proteome</keyword>
<dbReference type="AlphaFoldDB" id="A0A8E2JKP9"/>
<proteinExistence type="predicted"/>
<name>A0A8E2JKP9_9PEZI</name>
<organism evidence="2 3">
    <name type="scientific">Lepidopterella palustris CBS 459.81</name>
    <dbReference type="NCBI Taxonomy" id="1314670"/>
    <lineage>
        <taxon>Eukaryota</taxon>
        <taxon>Fungi</taxon>
        <taxon>Dikarya</taxon>
        <taxon>Ascomycota</taxon>
        <taxon>Pezizomycotina</taxon>
        <taxon>Dothideomycetes</taxon>
        <taxon>Pleosporomycetidae</taxon>
        <taxon>Mytilinidiales</taxon>
        <taxon>Argynnaceae</taxon>
        <taxon>Lepidopterella</taxon>
    </lineage>
</organism>
<feature type="chain" id="PRO_5034407813" evidence="1">
    <location>
        <begin position="23"/>
        <end position="197"/>
    </location>
</feature>
<evidence type="ECO:0000313" key="2">
    <source>
        <dbReference type="EMBL" id="OCK85998.1"/>
    </source>
</evidence>
<accession>A0A8E2JKP9</accession>
<evidence type="ECO:0000313" key="3">
    <source>
        <dbReference type="Proteomes" id="UP000250266"/>
    </source>
</evidence>
<dbReference type="OrthoDB" id="10370182at2759"/>